<evidence type="ECO:0000313" key="4">
    <source>
        <dbReference type="Proteomes" id="UP000198755"/>
    </source>
</evidence>
<dbReference type="Pfam" id="PF13155">
    <property type="entry name" value="Toprim_2"/>
    <property type="match status" value="1"/>
</dbReference>
<evidence type="ECO:0000256" key="1">
    <source>
        <dbReference type="SAM" id="MobiDB-lite"/>
    </source>
</evidence>
<dbReference type="Proteomes" id="UP000198755">
    <property type="component" value="Unassembled WGS sequence"/>
</dbReference>
<dbReference type="SMART" id="SM00493">
    <property type="entry name" value="TOPRIM"/>
    <property type="match status" value="1"/>
</dbReference>
<dbReference type="GO" id="GO:0003697">
    <property type="term" value="F:single-stranded DNA binding"/>
    <property type="evidence" value="ECO:0007669"/>
    <property type="project" value="InterPro"/>
</dbReference>
<dbReference type="InterPro" id="IPR027032">
    <property type="entry name" value="Twinkle-like"/>
</dbReference>
<protein>
    <submittedName>
        <fullName evidence="3">Twinkle protein</fullName>
    </submittedName>
</protein>
<dbReference type="PANTHER" id="PTHR12873:SF0">
    <property type="entry name" value="TWINKLE MTDNA HELICASE"/>
    <property type="match status" value="1"/>
</dbReference>
<organism evidence="3 4">
    <name type="scientific">Methylocapsa palsarum</name>
    <dbReference type="NCBI Taxonomy" id="1612308"/>
    <lineage>
        <taxon>Bacteria</taxon>
        <taxon>Pseudomonadati</taxon>
        <taxon>Pseudomonadota</taxon>
        <taxon>Alphaproteobacteria</taxon>
        <taxon>Hyphomicrobiales</taxon>
        <taxon>Beijerinckiaceae</taxon>
        <taxon>Methylocapsa</taxon>
    </lineage>
</organism>
<evidence type="ECO:0000259" key="2">
    <source>
        <dbReference type="SMART" id="SM00493"/>
    </source>
</evidence>
<dbReference type="STRING" id="1612308.SAMN05444581_12119"/>
<accession>A0A1I4CEY1</accession>
<name>A0A1I4CEY1_9HYPH</name>
<feature type="region of interest" description="Disordered" evidence="1">
    <location>
        <begin position="476"/>
        <end position="511"/>
    </location>
</feature>
<dbReference type="CDD" id="cd01029">
    <property type="entry name" value="TOPRIM_primases"/>
    <property type="match status" value="1"/>
</dbReference>
<reference evidence="3 4" key="1">
    <citation type="submission" date="2016-10" db="EMBL/GenBank/DDBJ databases">
        <authorList>
            <person name="de Groot N.N."/>
        </authorList>
    </citation>
    <scope>NUCLEOTIDE SEQUENCE [LARGE SCALE GENOMIC DNA]</scope>
    <source>
        <strain evidence="3 4">NE2</strain>
    </source>
</reference>
<dbReference type="GO" id="GO:0043139">
    <property type="term" value="F:5'-3' DNA helicase activity"/>
    <property type="evidence" value="ECO:0007669"/>
    <property type="project" value="InterPro"/>
</dbReference>
<keyword evidence="4" id="KW-1185">Reference proteome</keyword>
<dbReference type="EMBL" id="FOSN01000021">
    <property type="protein sequence ID" value="SFK79140.1"/>
    <property type="molecule type" value="Genomic_DNA"/>
</dbReference>
<dbReference type="InterPro" id="IPR027417">
    <property type="entry name" value="P-loop_NTPase"/>
</dbReference>
<feature type="domain" description="Toprim" evidence="2">
    <location>
        <begin position="134"/>
        <end position="222"/>
    </location>
</feature>
<proteinExistence type="predicted"/>
<dbReference type="AlphaFoldDB" id="A0A1I4CEY1"/>
<dbReference type="InterPro" id="IPR006171">
    <property type="entry name" value="TOPRIM_dom"/>
</dbReference>
<dbReference type="SUPFAM" id="SSF56731">
    <property type="entry name" value="DNA primase core"/>
    <property type="match status" value="1"/>
</dbReference>
<evidence type="ECO:0000313" key="3">
    <source>
        <dbReference type="EMBL" id="SFK79140.1"/>
    </source>
</evidence>
<dbReference type="InterPro" id="IPR034154">
    <property type="entry name" value="TOPRIM_DnaG/twinkle"/>
</dbReference>
<dbReference type="PANTHER" id="PTHR12873">
    <property type="entry name" value="T7-LIKE MITOCHONDRIAL DNA HELICASE"/>
    <property type="match status" value="1"/>
</dbReference>
<dbReference type="Gene3D" id="3.40.50.300">
    <property type="entry name" value="P-loop containing nucleotide triphosphate hydrolases"/>
    <property type="match status" value="1"/>
</dbReference>
<dbReference type="Gene3D" id="3.40.1360.10">
    <property type="match status" value="1"/>
</dbReference>
<gene>
    <name evidence="3" type="ORF">SAMN05444581_12119</name>
</gene>
<dbReference type="SUPFAM" id="SSF52540">
    <property type="entry name" value="P-loop containing nucleoside triphosphate hydrolases"/>
    <property type="match status" value="1"/>
</dbReference>
<sequence length="511" mass="55773">METIERPAPNAAQIGGKSTSSAYPFQSTETGADGIAGIAAGRAENSLTAEIMISEKAAAWAKGARRISAATLARLGVGSGTTYFPELDRRSEGLFFRYPNGWKARAIPDKAFVAGKGFKLSFWNIDRVIVANPPRVYIVEGEFDALALVEAGVSPDAVLSVPNGAKERPADAPQDQAGYAYVDEAMRAGLSRAKQFVWCGDGDGPGLALRTDMARLLGAARFSFVDWPEGCKDANDLLAGDGPEALRSLVEDGALPWPVAGLYRMRELPEPAPFTLWKPGFPEWESKVMLAPRTLSVVTGHPGHGKTALWAQIWFKVVQTYGVGICVASFETRPKPHLRRQLRTLHAGGLEKDLTEREIAAADAWINDRYLFVVHPEQKPTLEWFLDMAEVAVVRHGARIIQVDPWNRLEGARERNESETDYIGRCLRNNPRLRARHELPCADSCSSRKNGLNPPRFSAEPRGYFGFEALGQHGGSRIRGASAGDIRRRLPQDGSGPLPSRGTVRRAGIPV</sequence>
<feature type="region of interest" description="Disordered" evidence="1">
    <location>
        <begin position="1"/>
        <end position="23"/>
    </location>
</feature>